<keyword evidence="1" id="KW-0805">Transcription regulation</keyword>
<evidence type="ECO:0000256" key="1">
    <source>
        <dbReference type="ARBA" id="ARBA00023015"/>
    </source>
</evidence>
<dbReference type="PROSITE" id="PS50949">
    <property type="entry name" value="HTH_GNTR"/>
    <property type="match status" value="1"/>
</dbReference>
<keyword evidence="3" id="KW-0804">Transcription</keyword>
<organism evidence="5 6">
    <name type="scientific">Candidatus Limousia pullorum</name>
    <dbReference type="NCBI Taxonomy" id="2840860"/>
    <lineage>
        <taxon>Bacteria</taxon>
        <taxon>Bacillati</taxon>
        <taxon>Bacillota</taxon>
        <taxon>Clostridia</taxon>
        <taxon>Eubacteriales</taxon>
        <taxon>Oscillospiraceae</taxon>
        <taxon>Oscillospiraceae incertae sedis</taxon>
        <taxon>Candidatus Limousia</taxon>
    </lineage>
</organism>
<dbReference type="GO" id="GO:0003677">
    <property type="term" value="F:DNA binding"/>
    <property type="evidence" value="ECO:0007669"/>
    <property type="project" value="UniProtKB-KW"/>
</dbReference>
<name>A0A9D1S7W5_9FIRM</name>
<dbReference type="InterPro" id="IPR036388">
    <property type="entry name" value="WH-like_DNA-bd_sf"/>
</dbReference>
<dbReference type="SMART" id="SM00345">
    <property type="entry name" value="HTH_GNTR"/>
    <property type="match status" value="1"/>
</dbReference>
<comment type="caution">
    <text evidence="5">The sequence shown here is derived from an EMBL/GenBank/DDBJ whole genome shotgun (WGS) entry which is preliminary data.</text>
</comment>
<evidence type="ECO:0000259" key="4">
    <source>
        <dbReference type="PROSITE" id="PS50949"/>
    </source>
</evidence>
<protein>
    <submittedName>
        <fullName evidence="5">GntR family transcriptional regulator</fullName>
    </submittedName>
</protein>
<dbReference type="Gene3D" id="1.10.10.10">
    <property type="entry name" value="Winged helix-like DNA-binding domain superfamily/Winged helix DNA-binding domain"/>
    <property type="match status" value="1"/>
</dbReference>
<dbReference type="InterPro" id="IPR000524">
    <property type="entry name" value="Tscrpt_reg_HTH_GntR"/>
</dbReference>
<evidence type="ECO:0000313" key="6">
    <source>
        <dbReference type="Proteomes" id="UP000824118"/>
    </source>
</evidence>
<evidence type="ECO:0000313" key="5">
    <source>
        <dbReference type="EMBL" id="HIU49777.1"/>
    </source>
</evidence>
<evidence type="ECO:0000256" key="3">
    <source>
        <dbReference type="ARBA" id="ARBA00023163"/>
    </source>
</evidence>
<dbReference type="Proteomes" id="UP000824118">
    <property type="component" value="Unassembled WGS sequence"/>
</dbReference>
<reference evidence="5" key="2">
    <citation type="journal article" date="2021" name="PeerJ">
        <title>Extensive microbial diversity within the chicken gut microbiome revealed by metagenomics and culture.</title>
        <authorList>
            <person name="Gilroy R."/>
            <person name="Ravi A."/>
            <person name="Getino M."/>
            <person name="Pursley I."/>
            <person name="Horton D.L."/>
            <person name="Alikhan N.F."/>
            <person name="Baker D."/>
            <person name="Gharbi K."/>
            <person name="Hall N."/>
            <person name="Watson M."/>
            <person name="Adriaenssens E.M."/>
            <person name="Foster-Nyarko E."/>
            <person name="Jarju S."/>
            <person name="Secka A."/>
            <person name="Antonio M."/>
            <person name="Oren A."/>
            <person name="Chaudhuri R.R."/>
            <person name="La Ragione R."/>
            <person name="Hildebrand F."/>
            <person name="Pallen M.J."/>
        </authorList>
    </citation>
    <scope>NUCLEOTIDE SEQUENCE</scope>
    <source>
        <strain evidence="5">ChiGjej1B1-1684</strain>
    </source>
</reference>
<proteinExistence type="predicted"/>
<dbReference type="AlphaFoldDB" id="A0A9D1S7W5"/>
<gene>
    <name evidence="5" type="ORF">IAD22_02020</name>
</gene>
<dbReference type="GO" id="GO:0003700">
    <property type="term" value="F:DNA-binding transcription factor activity"/>
    <property type="evidence" value="ECO:0007669"/>
    <property type="project" value="InterPro"/>
</dbReference>
<dbReference type="EMBL" id="DVNG01000031">
    <property type="protein sequence ID" value="HIU49777.1"/>
    <property type="molecule type" value="Genomic_DNA"/>
</dbReference>
<feature type="domain" description="HTH gntR-type" evidence="4">
    <location>
        <begin position="11"/>
        <end position="79"/>
    </location>
</feature>
<accession>A0A9D1S7W5</accession>
<keyword evidence="2" id="KW-0238">DNA-binding</keyword>
<dbReference type="PANTHER" id="PTHR38445:SF7">
    <property type="entry name" value="GNTR-FAMILY TRANSCRIPTIONAL REGULATOR"/>
    <property type="match status" value="1"/>
</dbReference>
<reference evidence="5" key="1">
    <citation type="submission" date="2020-10" db="EMBL/GenBank/DDBJ databases">
        <authorList>
            <person name="Gilroy R."/>
        </authorList>
    </citation>
    <scope>NUCLEOTIDE SEQUENCE</scope>
    <source>
        <strain evidence="5">ChiGjej1B1-1684</strain>
    </source>
</reference>
<dbReference type="Pfam" id="PF00392">
    <property type="entry name" value="GntR"/>
    <property type="match status" value="1"/>
</dbReference>
<dbReference type="PANTHER" id="PTHR38445">
    <property type="entry name" value="HTH-TYPE TRANSCRIPTIONAL REPRESSOR YTRA"/>
    <property type="match status" value="1"/>
</dbReference>
<evidence type="ECO:0000256" key="2">
    <source>
        <dbReference type="ARBA" id="ARBA00023125"/>
    </source>
</evidence>
<dbReference type="SUPFAM" id="SSF46785">
    <property type="entry name" value="Winged helix' DNA-binding domain"/>
    <property type="match status" value="1"/>
</dbReference>
<dbReference type="InterPro" id="IPR036390">
    <property type="entry name" value="WH_DNA-bd_sf"/>
</dbReference>
<dbReference type="CDD" id="cd07377">
    <property type="entry name" value="WHTH_GntR"/>
    <property type="match status" value="1"/>
</dbReference>
<sequence length="124" mass="14213">MNIVISNKKDAPIYQQMYDQIKNLIISGELSPGEPLPSIRGIAKDLKISVITTKRAYDELEKDGYIYTVQGKGCFVAEKNKDLIMEENLKKIEEHIAEIYEIADICGLEQNEIIKMFILYGEER</sequence>